<evidence type="ECO:0000259" key="4">
    <source>
        <dbReference type="Pfam" id="PF01266"/>
    </source>
</evidence>
<dbReference type="SUPFAM" id="SSF51905">
    <property type="entry name" value="FAD/NAD(P)-binding domain"/>
    <property type="match status" value="1"/>
</dbReference>
<feature type="transmembrane region" description="Helical" evidence="3">
    <location>
        <begin position="38"/>
        <end position="55"/>
    </location>
</feature>
<comment type="caution">
    <text evidence="5">The sequence shown here is derived from an EMBL/GenBank/DDBJ whole genome shotgun (WGS) entry which is preliminary data.</text>
</comment>
<dbReference type="Pfam" id="PF01266">
    <property type="entry name" value="DAO"/>
    <property type="match status" value="1"/>
</dbReference>
<dbReference type="Gene3D" id="3.30.9.10">
    <property type="entry name" value="D-Amino Acid Oxidase, subunit A, domain 2"/>
    <property type="match status" value="1"/>
</dbReference>
<reference evidence="5 6" key="1">
    <citation type="submission" date="2018-03" db="EMBL/GenBank/DDBJ databases">
        <title>The draft genome of Mesorhizobium sp. 6GN-30.</title>
        <authorList>
            <person name="Liu L."/>
            <person name="Li L."/>
            <person name="Wang T."/>
            <person name="Zhang X."/>
            <person name="Liang L."/>
        </authorList>
    </citation>
    <scope>NUCLEOTIDE SEQUENCE [LARGE SCALE GENOMIC DNA]</scope>
    <source>
        <strain evidence="5 6">6GN30</strain>
    </source>
</reference>
<keyword evidence="6" id="KW-1185">Reference proteome</keyword>
<evidence type="ECO:0000313" key="5">
    <source>
        <dbReference type="EMBL" id="PSJ57181.1"/>
    </source>
</evidence>
<dbReference type="PANTHER" id="PTHR13847">
    <property type="entry name" value="SARCOSINE DEHYDROGENASE-RELATED"/>
    <property type="match status" value="1"/>
</dbReference>
<accession>A0A2P7S406</accession>
<keyword evidence="3" id="KW-0472">Membrane</keyword>
<feature type="compositionally biased region" description="Polar residues" evidence="2">
    <location>
        <begin position="1"/>
        <end position="13"/>
    </location>
</feature>
<feature type="domain" description="FAD dependent oxidoreductase" evidence="4">
    <location>
        <begin position="38"/>
        <end position="427"/>
    </location>
</feature>
<dbReference type="PANTHER" id="PTHR13847:SF289">
    <property type="entry name" value="GLYCINE OXIDASE"/>
    <property type="match status" value="1"/>
</dbReference>
<keyword evidence="1" id="KW-0560">Oxidoreductase</keyword>
<evidence type="ECO:0000313" key="6">
    <source>
        <dbReference type="Proteomes" id="UP000241229"/>
    </source>
</evidence>
<sequence length="445" mass="47776">MRDGTSVASNSEPANEGLRPSPSLGAPSPRERGEAENIVIVGAGIIGICAAAYLAEAGRSVMLIDRTGICEETSSGNAAAFAFSDVLPLAQKGMIRQLPKWLADPLGPLAIPPGYLPKLLPWLIRFWRAGSPRNYEASLAAQASLMKLAEAEWMGLMERSGTRKMLREDGSLELYESEAEFSASLPGWSARGRFGIAFRHVAGGELAELQPGLSPRFVKGTFVPGWKTVADPKLLGKAVWGHAEAHGAKFVQGDVGLVMRSKDQVVVQLRGGRTIMAQHLVVAAGAWSHLLARQLGERIPLETERGYNTTLPRTAFVVKRQLIFSGHGFVITPLDTGLRVGGAVELAGLRRPPNFARSRAMLEKAKQFLPGLDPSGGREWMGFRPSLPDSLPVIGRSQAADNMVYAFGHGHLGLTQAAATGRLIRDLVVGQSPAIDLAPFSPQRF</sequence>
<dbReference type="GO" id="GO:0005737">
    <property type="term" value="C:cytoplasm"/>
    <property type="evidence" value="ECO:0007669"/>
    <property type="project" value="TreeGrafter"/>
</dbReference>
<feature type="region of interest" description="Disordered" evidence="2">
    <location>
        <begin position="1"/>
        <end position="30"/>
    </location>
</feature>
<evidence type="ECO:0000256" key="2">
    <source>
        <dbReference type="SAM" id="MobiDB-lite"/>
    </source>
</evidence>
<keyword evidence="3" id="KW-1133">Transmembrane helix</keyword>
<evidence type="ECO:0000256" key="1">
    <source>
        <dbReference type="ARBA" id="ARBA00023002"/>
    </source>
</evidence>
<name>A0A2P7S406_9HYPH</name>
<dbReference type="InterPro" id="IPR006076">
    <property type="entry name" value="FAD-dep_OxRdtase"/>
</dbReference>
<dbReference type="Proteomes" id="UP000241229">
    <property type="component" value="Unassembled WGS sequence"/>
</dbReference>
<protein>
    <submittedName>
        <fullName evidence="5">Amino acid dehydrogenase</fullName>
    </submittedName>
</protein>
<dbReference type="AlphaFoldDB" id="A0A2P7S406"/>
<gene>
    <name evidence="5" type="ORF">C7I84_18205</name>
</gene>
<dbReference type="GO" id="GO:0016491">
    <property type="term" value="F:oxidoreductase activity"/>
    <property type="evidence" value="ECO:0007669"/>
    <property type="project" value="UniProtKB-KW"/>
</dbReference>
<keyword evidence="3" id="KW-0812">Transmembrane</keyword>
<dbReference type="Gene3D" id="3.50.50.60">
    <property type="entry name" value="FAD/NAD(P)-binding domain"/>
    <property type="match status" value="2"/>
</dbReference>
<dbReference type="SUPFAM" id="SSF54373">
    <property type="entry name" value="FAD-linked reductases, C-terminal domain"/>
    <property type="match status" value="1"/>
</dbReference>
<dbReference type="OrthoDB" id="9805337at2"/>
<proteinExistence type="predicted"/>
<evidence type="ECO:0000256" key="3">
    <source>
        <dbReference type="SAM" id="Phobius"/>
    </source>
</evidence>
<dbReference type="InterPro" id="IPR036188">
    <property type="entry name" value="FAD/NAD-bd_sf"/>
</dbReference>
<dbReference type="EMBL" id="PXYK01000018">
    <property type="protein sequence ID" value="PSJ57181.1"/>
    <property type="molecule type" value="Genomic_DNA"/>
</dbReference>
<organism evidence="5 6">
    <name type="scientific">Kumtagia ephedrae</name>
    <dbReference type="NCBI Taxonomy" id="2116701"/>
    <lineage>
        <taxon>Bacteria</taxon>
        <taxon>Pseudomonadati</taxon>
        <taxon>Pseudomonadota</taxon>
        <taxon>Alphaproteobacteria</taxon>
        <taxon>Hyphomicrobiales</taxon>
        <taxon>Phyllobacteriaceae</taxon>
        <taxon>Kumtagia</taxon>
    </lineage>
</organism>